<dbReference type="Proteomes" id="UP001190926">
    <property type="component" value="Unassembled WGS sequence"/>
</dbReference>
<sequence>MAAPRVALQEPFRRRARSARTRHLLGEFYRSSNGEEHTNRERTSQMRRRLGFWSPASREDCLSESNNTESSIPKSISVKKEPAHD</sequence>
<feature type="compositionally biased region" description="Polar residues" evidence="1">
    <location>
        <begin position="63"/>
        <end position="74"/>
    </location>
</feature>
<evidence type="ECO:0000313" key="3">
    <source>
        <dbReference type="Proteomes" id="UP001190926"/>
    </source>
</evidence>
<accession>A0AAD4IS24</accession>
<feature type="compositionally biased region" description="Basic and acidic residues" evidence="1">
    <location>
        <begin position="33"/>
        <end position="44"/>
    </location>
</feature>
<comment type="caution">
    <text evidence="2">The sequence shown here is derived from an EMBL/GenBank/DDBJ whole genome shotgun (WGS) entry which is preliminary data.</text>
</comment>
<name>A0AAD4IS24_PERFH</name>
<evidence type="ECO:0000256" key="1">
    <source>
        <dbReference type="SAM" id="MobiDB-lite"/>
    </source>
</evidence>
<dbReference type="AlphaFoldDB" id="A0AAD4IS24"/>
<reference evidence="2 3" key="1">
    <citation type="journal article" date="2021" name="Nat. Commun.">
        <title>Incipient diploidization of the medicinal plant Perilla within 10,000 years.</title>
        <authorList>
            <person name="Zhang Y."/>
            <person name="Shen Q."/>
            <person name="Leng L."/>
            <person name="Zhang D."/>
            <person name="Chen S."/>
            <person name="Shi Y."/>
            <person name="Ning Z."/>
            <person name="Chen S."/>
        </authorList>
    </citation>
    <scope>NUCLEOTIDE SEQUENCE [LARGE SCALE GENOMIC DNA]</scope>
    <source>
        <strain evidence="3">cv. PC099</strain>
    </source>
</reference>
<keyword evidence="3" id="KW-1185">Reference proteome</keyword>
<feature type="region of interest" description="Disordered" evidence="1">
    <location>
        <begin position="30"/>
        <end position="85"/>
    </location>
</feature>
<gene>
    <name evidence="2" type="ORF">C2S53_017432</name>
</gene>
<dbReference type="EMBL" id="SDAM02004710">
    <property type="protein sequence ID" value="KAH6820131.1"/>
    <property type="molecule type" value="Genomic_DNA"/>
</dbReference>
<organism evidence="2 3">
    <name type="scientific">Perilla frutescens var. hirtella</name>
    <name type="common">Perilla citriodora</name>
    <name type="synonym">Perilla setoyensis</name>
    <dbReference type="NCBI Taxonomy" id="608512"/>
    <lineage>
        <taxon>Eukaryota</taxon>
        <taxon>Viridiplantae</taxon>
        <taxon>Streptophyta</taxon>
        <taxon>Embryophyta</taxon>
        <taxon>Tracheophyta</taxon>
        <taxon>Spermatophyta</taxon>
        <taxon>Magnoliopsida</taxon>
        <taxon>eudicotyledons</taxon>
        <taxon>Gunneridae</taxon>
        <taxon>Pentapetalae</taxon>
        <taxon>asterids</taxon>
        <taxon>lamiids</taxon>
        <taxon>Lamiales</taxon>
        <taxon>Lamiaceae</taxon>
        <taxon>Nepetoideae</taxon>
        <taxon>Elsholtzieae</taxon>
        <taxon>Perilla</taxon>
    </lineage>
</organism>
<evidence type="ECO:0000313" key="2">
    <source>
        <dbReference type="EMBL" id="KAH6820131.1"/>
    </source>
</evidence>
<proteinExistence type="predicted"/>
<protein>
    <submittedName>
        <fullName evidence="2">Uncharacterized protein</fullName>
    </submittedName>
</protein>